<dbReference type="AlphaFoldDB" id="A0A0C3APJ0"/>
<dbReference type="OrthoDB" id="3349377at2759"/>
<evidence type="ECO:0000313" key="2">
    <source>
        <dbReference type="EMBL" id="KIM66887.1"/>
    </source>
</evidence>
<feature type="transmembrane region" description="Helical" evidence="1">
    <location>
        <begin position="12"/>
        <end position="34"/>
    </location>
</feature>
<accession>A0A0C3APJ0</accession>
<keyword evidence="1" id="KW-0812">Transmembrane</keyword>
<dbReference type="HOGENOM" id="CLU_035509_14_2_1"/>
<evidence type="ECO:0000313" key="3">
    <source>
        <dbReference type="Proteomes" id="UP000053989"/>
    </source>
</evidence>
<dbReference type="Proteomes" id="UP000053989">
    <property type="component" value="Unassembled WGS sequence"/>
</dbReference>
<dbReference type="EMBL" id="KN822015">
    <property type="protein sequence ID" value="KIM66887.1"/>
    <property type="molecule type" value="Genomic_DNA"/>
</dbReference>
<evidence type="ECO:0000256" key="1">
    <source>
        <dbReference type="SAM" id="Phobius"/>
    </source>
</evidence>
<proteinExistence type="predicted"/>
<reference evidence="3" key="2">
    <citation type="submission" date="2015-01" db="EMBL/GenBank/DDBJ databases">
        <title>Evolutionary Origins and Diversification of the Mycorrhizal Mutualists.</title>
        <authorList>
            <consortium name="DOE Joint Genome Institute"/>
            <consortium name="Mycorrhizal Genomics Consortium"/>
            <person name="Kohler A."/>
            <person name="Kuo A."/>
            <person name="Nagy L.G."/>
            <person name="Floudas D."/>
            <person name="Copeland A."/>
            <person name="Barry K.W."/>
            <person name="Cichocki N."/>
            <person name="Veneault-Fourrey C."/>
            <person name="LaButti K."/>
            <person name="Lindquist E.A."/>
            <person name="Lipzen A."/>
            <person name="Lundell T."/>
            <person name="Morin E."/>
            <person name="Murat C."/>
            <person name="Riley R."/>
            <person name="Ohm R."/>
            <person name="Sun H."/>
            <person name="Tunlid A."/>
            <person name="Henrissat B."/>
            <person name="Grigoriev I.V."/>
            <person name="Hibbett D.S."/>
            <person name="Martin F."/>
        </authorList>
    </citation>
    <scope>NUCLEOTIDE SEQUENCE [LARGE SCALE GENOMIC DNA]</scope>
    <source>
        <strain evidence="3">Foug A</strain>
    </source>
</reference>
<keyword evidence="1" id="KW-0472">Membrane</keyword>
<keyword evidence="1" id="KW-1133">Transmembrane helix</keyword>
<protein>
    <submittedName>
        <fullName evidence="2">Uncharacterized protein</fullName>
    </submittedName>
</protein>
<sequence length="187" mass="20852">MRLYALYDCSRKVMLIMGSAFVLEILAMATILLLSNVTSGTSSEALPGVKFCTNKDMSSNFYVFWLPVLCFECLLCSLAVWVGMQRSRDGLRPVEMSNRARLLDVLIRGNVVYFLAIFLAGVVNAVMWATLSEEWIEVPEGFPHAVAVIAGCRLILHIRDAASPPLVEDTFHQLQLAFVYPMEIVEA</sequence>
<name>A0A0C3APJ0_9AGAM</name>
<reference evidence="2 3" key="1">
    <citation type="submission" date="2014-04" db="EMBL/GenBank/DDBJ databases">
        <authorList>
            <consortium name="DOE Joint Genome Institute"/>
            <person name="Kuo A."/>
            <person name="Kohler A."/>
            <person name="Nagy L.G."/>
            <person name="Floudas D."/>
            <person name="Copeland A."/>
            <person name="Barry K.W."/>
            <person name="Cichocki N."/>
            <person name="Veneault-Fourrey C."/>
            <person name="LaButti K."/>
            <person name="Lindquist E.A."/>
            <person name="Lipzen A."/>
            <person name="Lundell T."/>
            <person name="Morin E."/>
            <person name="Murat C."/>
            <person name="Sun H."/>
            <person name="Tunlid A."/>
            <person name="Henrissat B."/>
            <person name="Grigoriev I.V."/>
            <person name="Hibbett D.S."/>
            <person name="Martin F."/>
            <person name="Nordberg H.P."/>
            <person name="Cantor M.N."/>
            <person name="Hua S.X."/>
        </authorList>
    </citation>
    <scope>NUCLEOTIDE SEQUENCE [LARGE SCALE GENOMIC DNA]</scope>
    <source>
        <strain evidence="2 3">Foug A</strain>
    </source>
</reference>
<feature type="transmembrane region" description="Helical" evidence="1">
    <location>
        <begin position="105"/>
        <end position="129"/>
    </location>
</feature>
<gene>
    <name evidence="2" type="ORF">SCLCIDRAFT_1210930</name>
</gene>
<keyword evidence="3" id="KW-1185">Reference proteome</keyword>
<feature type="transmembrane region" description="Helical" evidence="1">
    <location>
        <begin position="64"/>
        <end position="84"/>
    </location>
</feature>
<organism evidence="2 3">
    <name type="scientific">Scleroderma citrinum Foug A</name>
    <dbReference type="NCBI Taxonomy" id="1036808"/>
    <lineage>
        <taxon>Eukaryota</taxon>
        <taxon>Fungi</taxon>
        <taxon>Dikarya</taxon>
        <taxon>Basidiomycota</taxon>
        <taxon>Agaricomycotina</taxon>
        <taxon>Agaricomycetes</taxon>
        <taxon>Agaricomycetidae</taxon>
        <taxon>Boletales</taxon>
        <taxon>Sclerodermatineae</taxon>
        <taxon>Sclerodermataceae</taxon>
        <taxon>Scleroderma</taxon>
    </lineage>
</organism>
<dbReference type="InParanoid" id="A0A0C3APJ0"/>